<sequence>MCTFSLLNWCMYREDHVNGLAMERAIQWDRPGYTPWDGYEDRPIVNCMGKILAILIGVQQEHMTCTLTLPFKSSTVNSLDRNRGADFIPISATCFRCLKRCKAFLVIFVQIQVLHRDF</sequence>
<dbReference type="OrthoDB" id="10576232at2759"/>
<dbReference type="HOGENOM" id="CLU_2073559_0_0_1"/>
<dbReference type="EMBL" id="DS547091">
    <property type="protein sequence ID" value="EDR15304.1"/>
    <property type="molecule type" value="Genomic_DNA"/>
</dbReference>
<dbReference type="AlphaFoldDB" id="B0CNG7"/>
<dbReference type="RefSeq" id="XP_001873512.1">
    <property type="nucleotide sequence ID" value="XM_001873477.1"/>
</dbReference>
<dbReference type="KEGG" id="lbc:LACBIDRAFT_321003"/>
<gene>
    <name evidence="1" type="ORF">LACBIDRAFT_321003</name>
</gene>
<keyword evidence="2" id="KW-1185">Reference proteome</keyword>
<dbReference type="InParanoid" id="B0CNG7"/>
<evidence type="ECO:0000313" key="1">
    <source>
        <dbReference type="EMBL" id="EDR15304.1"/>
    </source>
</evidence>
<proteinExistence type="predicted"/>
<reference evidence="1 2" key="1">
    <citation type="journal article" date="2008" name="Nature">
        <title>The genome of Laccaria bicolor provides insights into mycorrhizal symbiosis.</title>
        <authorList>
            <person name="Martin F."/>
            <person name="Aerts A."/>
            <person name="Ahren D."/>
            <person name="Brun A."/>
            <person name="Danchin E.G.J."/>
            <person name="Duchaussoy F."/>
            <person name="Gibon J."/>
            <person name="Kohler A."/>
            <person name="Lindquist E."/>
            <person name="Pereda V."/>
            <person name="Salamov A."/>
            <person name="Shapiro H.J."/>
            <person name="Wuyts J."/>
            <person name="Blaudez D."/>
            <person name="Buee M."/>
            <person name="Brokstein P."/>
            <person name="Canbaeck B."/>
            <person name="Cohen D."/>
            <person name="Courty P.E."/>
            <person name="Coutinho P.M."/>
            <person name="Delaruelle C."/>
            <person name="Detter J.C."/>
            <person name="Deveau A."/>
            <person name="DiFazio S."/>
            <person name="Duplessis S."/>
            <person name="Fraissinet-Tachet L."/>
            <person name="Lucic E."/>
            <person name="Frey-Klett P."/>
            <person name="Fourrey C."/>
            <person name="Feussner I."/>
            <person name="Gay G."/>
            <person name="Grimwood J."/>
            <person name="Hoegger P.J."/>
            <person name="Jain P."/>
            <person name="Kilaru S."/>
            <person name="Labbe J."/>
            <person name="Lin Y.C."/>
            <person name="Legue V."/>
            <person name="Le Tacon F."/>
            <person name="Marmeisse R."/>
            <person name="Melayah D."/>
            <person name="Montanini B."/>
            <person name="Muratet M."/>
            <person name="Nehls U."/>
            <person name="Niculita-Hirzel H."/>
            <person name="Oudot-Le Secq M.P."/>
            <person name="Peter M."/>
            <person name="Quesneville H."/>
            <person name="Rajashekar B."/>
            <person name="Reich M."/>
            <person name="Rouhier N."/>
            <person name="Schmutz J."/>
            <person name="Yin T."/>
            <person name="Chalot M."/>
            <person name="Henrissat B."/>
            <person name="Kuees U."/>
            <person name="Lucas S."/>
            <person name="Van de Peer Y."/>
            <person name="Podila G.K."/>
            <person name="Polle A."/>
            <person name="Pukkila P.J."/>
            <person name="Richardson P.M."/>
            <person name="Rouze P."/>
            <person name="Sanders I.R."/>
            <person name="Stajich J.E."/>
            <person name="Tunlid A."/>
            <person name="Tuskan G."/>
            <person name="Grigoriev I.V."/>
        </authorList>
    </citation>
    <scope>NUCLEOTIDE SEQUENCE [LARGE SCALE GENOMIC DNA]</scope>
    <source>
        <strain evidence="2">S238N-H82 / ATCC MYA-4686</strain>
    </source>
</reference>
<accession>B0CNG7</accession>
<dbReference type="GeneID" id="6069470"/>
<protein>
    <submittedName>
        <fullName evidence="1">Predicted protein</fullName>
    </submittedName>
</protein>
<organism evidence="2">
    <name type="scientific">Laccaria bicolor (strain S238N-H82 / ATCC MYA-4686)</name>
    <name type="common">Bicoloured deceiver</name>
    <name type="synonym">Laccaria laccata var. bicolor</name>
    <dbReference type="NCBI Taxonomy" id="486041"/>
    <lineage>
        <taxon>Eukaryota</taxon>
        <taxon>Fungi</taxon>
        <taxon>Dikarya</taxon>
        <taxon>Basidiomycota</taxon>
        <taxon>Agaricomycotina</taxon>
        <taxon>Agaricomycetes</taxon>
        <taxon>Agaricomycetidae</taxon>
        <taxon>Agaricales</taxon>
        <taxon>Agaricineae</taxon>
        <taxon>Hydnangiaceae</taxon>
        <taxon>Laccaria</taxon>
    </lineage>
</organism>
<evidence type="ECO:0000313" key="2">
    <source>
        <dbReference type="Proteomes" id="UP000001194"/>
    </source>
</evidence>
<name>B0CNG7_LACBS</name>
<dbReference type="Proteomes" id="UP000001194">
    <property type="component" value="Unassembled WGS sequence"/>
</dbReference>